<reference evidence="2 5" key="2">
    <citation type="submission" date="2016-06" db="EMBL/GenBank/DDBJ databases">
        <title>Draft genome of Moraxella atlantae CCUG 66109.</title>
        <authorList>
            <person name="Salva-Serra F."/>
            <person name="Engstrom-Jakobsson H."/>
            <person name="Thorell K."/>
            <person name="Gonzales-Siles L."/>
            <person name="Karlsson R."/>
            <person name="Boulund F."/>
            <person name="Engstrand L."/>
            <person name="Kristiansson E."/>
            <person name="Moore E."/>
        </authorList>
    </citation>
    <scope>NUCLEOTIDE SEQUENCE [LARGE SCALE GENOMIC DNA]</scope>
    <source>
        <strain evidence="2 5">CCUG 66109</strain>
    </source>
</reference>
<keyword evidence="6" id="KW-1185">Reference proteome</keyword>
<evidence type="ECO:0000313" key="5">
    <source>
        <dbReference type="Proteomes" id="UP000092508"/>
    </source>
</evidence>
<organism evidence="3 6">
    <name type="scientific">Faucicola atlantae</name>
    <dbReference type="NCBI Taxonomy" id="34059"/>
    <lineage>
        <taxon>Bacteria</taxon>
        <taxon>Pseudomonadati</taxon>
        <taxon>Pseudomonadota</taxon>
        <taxon>Gammaproteobacteria</taxon>
        <taxon>Moraxellales</taxon>
        <taxon>Moraxellaceae</taxon>
        <taxon>Faucicola</taxon>
    </lineage>
</organism>
<feature type="transmembrane region" description="Helical" evidence="1">
    <location>
        <begin position="82"/>
        <end position="104"/>
    </location>
</feature>
<dbReference type="OrthoDB" id="5295350at2"/>
<protein>
    <submittedName>
        <fullName evidence="3 4">Hydrolase</fullName>
    </submittedName>
</protein>
<evidence type="ECO:0000313" key="4">
    <source>
        <dbReference type="EMBL" id="STY94397.1"/>
    </source>
</evidence>
<feature type="transmembrane region" description="Helical" evidence="1">
    <location>
        <begin position="116"/>
        <end position="135"/>
    </location>
</feature>
<dbReference type="EMBL" id="LZNA01000015">
    <property type="protein sequence ID" value="OBX83816.1"/>
    <property type="molecule type" value="Genomic_DNA"/>
</dbReference>
<feature type="transmembrane region" description="Helical" evidence="1">
    <location>
        <begin position="59"/>
        <end position="76"/>
    </location>
</feature>
<feature type="transmembrane region" description="Helical" evidence="1">
    <location>
        <begin position="147"/>
        <end position="169"/>
    </location>
</feature>
<evidence type="ECO:0000313" key="7">
    <source>
        <dbReference type="Proteomes" id="UP000255193"/>
    </source>
</evidence>
<dbReference type="EMBL" id="UGQA01000001">
    <property type="protein sequence ID" value="STY94397.1"/>
    <property type="molecule type" value="Genomic_DNA"/>
</dbReference>
<keyword evidence="1" id="KW-1133">Transmembrane helix</keyword>
<sequence length="232" mass="25507">MANFHTHFTVACVASAAASLVIYKAGMVSGTEFVLCAVTGTVGGLLPDIDLDHSLPARVGFSLLSILVAFGLVIYWSPRLSLLSLCALGLLVYAIMRYGVLATFSRLTMHRGMVHSLPYMAVLALGLVYVSFFGLKNGVVVSWFLGAFLWCGALIHLLLDELYSVNVFGLRLKKSFGTAFKVFERKRARWYVGLYALLAVLVVFAPPFALFWQTVTDPMSWRILQANLLPAF</sequence>
<dbReference type="Proteomes" id="UP000092616">
    <property type="component" value="Unassembled WGS sequence"/>
</dbReference>
<dbReference type="RefSeq" id="WP_067058144.1">
    <property type="nucleotide sequence ID" value="NZ_CP171132.1"/>
</dbReference>
<evidence type="ECO:0000256" key="1">
    <source>
        <dbReference type="SAM" id="Phobius"/>
    </source>
</evidence>
<dbReference type="Pfam" id="PF04307">
    <property type="entry name" value="YdjM"/>
    <property type="match status" value="1"/>
</dbReference>
<reference evidence="3 6" key="1">
    <citation type="submission" date="2016-06" db="EMBL/GenBank/DDBJ databases">
        <title>Draft genome of Moraxella atlantae CCUG 59586.</title>
        <authorList>
            <person name="Salva-Serra F."/>
            <person name="Engstrom-Jakobsson H."/>
            <person name="Thorell K."/>
            <person name="Gonzales-Siles L."/>
            <person name="Karlsson R."/>
            <person name="Boulund F."/>
            <person name="Engstrand L."/>
            <person name="Kristiansson E."/>
            <person name="Moore E."/>
        </authorList>
    </citation>
    <scope>NUCLEOTIDE SEQUENCE [LARGE SCALE GENOMIC DNA]</scope>
    <source>
        <strain evidence="3 6">CCUG 59586</strain>
    </source>
</reference>
<feature type="transmembrane region" description="Helical" evidence="1">
    <location>
        <begin position="190"/>
        <end position="212"/>
    </location>
</feature>
<dbReference type="Proteomes" id="UP000092508">
    <property type="component" value="Unassembled WGS sequence"/>
</dbReference>
<keyword evidence="3" id="KW-0378">Hydrolase</keyword>
<reference evidence="4 7" key="3">
    <citation type="submission" date="2018-06" db="EMBL/GenBank/DDBJ databases">
        <authorList>
            <consortium name="Pathogen Informatics"/>
            <person name="Doyle S."/>
        </authorList>
    </citation>
    <scope>NUCLEOTIDE SEQUENCE [LARGE SCALE GENOMIC DNA]</scope>
    <source>
        <strain evidence="4 7">NCTC11091</strain>
    </source>
</reference>
<dbReference type="STRING" id="34059.A9308_06660"/>
<dbReference type="InterPro" id="IPR007404">
    <property type="entry name" value="YdjM-like"/>
</dbReference>
<evidence type="ECO:0000313" key="2">
    <source>
        <dbReference type="EMBL" id="OBX78305.1"/>
    </source>
</evidence>
<keyword evidence="1" id="KW-0812">Transmembrane</keyword>
<dbReference type="AlphaFoldDB" id="A0A1B8QJZ3"/>
<evidence type="ECO:0000313" key="3">
    <source>
        <dbReference type="EMBL" id="OBX83816.1"/>
    </source>
</evidence>
<dbReference type="GO" id="GO:0016787">
    <property type="term" value="F:hydrolase activity"/>
    <property type="evidence" value="ECO:0007669"/>
    <property type="project" value="UniProtKB-KW"/>
</dbReference>
<gene>
    <name evidence="3" type="ORF">A9306_04760</name>
    <name evidence="2" type="ORF">A9308_06660</name>
    <name evidence="4" type="ORF">NCTC11091_00157</name>
</gene>
<feature type="transmembrane region" description="Helical" evidence="1">
    <location>
        <begin position="28"/>
        <end position="47"/>
    </location>
</feature>
<dbReference type="Proteomes" id="UP000255193">
    <property type="component" value="Unassembled WGS sequence"/>
</dbReference>
<keyword evidence="1" id="KW-0472">Membrane</keyword>
<dbReference type="EMBL" id="LZMZ01000018">
    <property type="protein sequence ID" value="OBX78305.1"/>
    <property type="molecule type" value="Genomic_DNA"/>
</dbReference>
<evidence type="ECO:0000313" key="6">
    <source>
        <dbReference type="Proteomes" id="UP000092616"/>
    </source>
</evidence>
<proteinExistence type="predicted"/>
<name>A0A1B8QJZ3_9GAMM</name>
<accession>A0A1B8QJZ3</accession>